<dbReference type="GeneID" id="93171249"/>
<accession>A0AAP2HMV8</accession>
<proteinExistence type="predicted"/>
<reference evidence="1" key="1">
    <citation type="submission" date="2021-06" db="EMBL/GenBank/DDBJ databases">
        <title>A collection of bacterial strains from the Burkholderia cepacia Research Laboratory and Repository.</title>
        <authorList>
            <person name="Lipuma J."/>
            <person name="Spilker T."/>
        </authorList>
    </citation>
    <scope>NUCLEOTIDE SEQUENCE</scope>
    <source>
        <strain evidence="1">AU37435</strain>
    </source>
</reference>
<dbReference type="RefSeq" id="WP_012492773.1">
    <property type="nucleotide sequence ID" value="NZ_CAJHEE010000028.1"/>
</dbReference>
<evidence type="ECO:0000313" key="1">
    <source>
        <dbReference type="EMBL" id="MBU9358836.1"/>
    </source>
</evidence>
<evidence type="ECO:0000313" key="2">
    <source>
        <dbReference type="Proteomes" id="UP001196915"/>
    </source>
</evidence>
<comment type="caution">
    <text evidence="1">The sequence shown here is derived from an EMBL/GenBank/DDBJ whole genome shotgun (WGS) entry which is preliminary data.</text>
</comment>
<dbReference type="EMBL" id="JAHPMX010000012">
    <property type="protein sequence ID" value="MBU9358836.1"/>
    <property type="molecule type" value="Genomic_DNA"/>
</dbReference>
<dbReference type="AlphaFoldDB" id="A0AAP2HMV8"/>
<gene>
    <name evidence="1" type="ORF">KTE52_21090</name>
</gene>
<name>A0AAP2HMV8_9BURK</name>
<dbReference type="Proteomes" id="UP001196915">
    <property type="component" value="Unassembled WGS sequence"/>
</dbReference>
<protein>
    <submittedName>
        <fullName evidence="1">Uncharacterized protein</fullName>
    </submittedName>
</protein>
<sequence length="161" mass="18029">MKVENLIRVGEKGERIPESMSSDERRRLYPPLGIVKVVKLTWSLDGVEYSLDLEGGRVNYEMLPDRSGFLVTKPRVNGKTQAMVLNADSSIRYTLDNPWPTHASYKVNQDYDFSLPLVERGQPGFVVSVSGVGPTGVFVNVDHFFAIDPNDGKFIGNHPLY</sequence>
<organism evidence="1 2">
    <name type="scientific">Burkholderia multivorans</name>
    <dbReference type="NCBI Taxonomy" id="87883"/>
    <lineage>
        <taxon>Bacteria</taxon>
        <taxon>Pseudomonadati</taxon>
        <taxon>Pseudomonadota</taxon>
        <taxon>Betaproteobacteria</taxon>
        <taxon>Burkholderiales</taxon>
        <taxon>Burkholderiaceae</taxon>
        <taxon>Burkholderia</taxon>
        <taxon>Burkholderia cepacia complex</taxon>
    </lineage>
</organism>